<dbReference type="FunCoup" id="W4KLR0">
    <property type="interactions" value="220"/>
</dbReference>
<keyword evidence="4" id="KW-1133">Transmembrane helix</keyword>
<keyword evidence="3" id="KW-0067">ATP-binding</keyword>
<dbReference type="GeneID" id="20669648"/>
<dbReference type="HAMAP" id="MF_00376">
    <property type="entry name" value="Dephospho_CoA_kinase"/>
    <property type="match status" value="1"/>
</dbReference>
<dbReference type="FunFam" id="3.40.50.300:FF:000485">
    <property type="entry name" value="Dephospho-CoA kinase CAB5"/>
    <property type="match status" value="1"/>
</dbReference>
<dbReference type="eggNOG" id="KOG3220">
    <property type="taxonomic scope" value="Eukaryota"/>
</dbReference>
<dbReference type="GO" id="GO:0004140">
    <property type="term" value="F:dephospho-CoA kinase activity"/>
    <property type="evidence" value="ECO:0007669"/>
    <property type="project" value="InterPro"/>
</dbReference>
<keyword evidence="6" id="KW-1185">Reference proteome</keyword>
<keyword evidence="4" id="KW-0472">Membrane</keyword>
<dbReference type="RefSeq" id="XP_009543040.1">
    <property type="nucleotide sequence ID" value="XM_009544745.1"/>
</dbReference>
<dbReference type="GO" id="GO:0005737">
    <property type="term" value="C:cytoplasm"/>
    <property type="evidence" value="ECO:0007669"/>
    <property type="project" value="UniProtKB-ARBA"/>
</dbReference>
<comment type="similarity">
    <text evidence="1">Belongs to the CoaE family.</text>
</comment>
<dbReference type="PANTHER" id="PTHR10695:SF46">
    <property type="entry name" value="BIFUNCTIONAL COENZYME A SYNTHASE-RELATED"/>
    <property type="match status" value="1"/>
</dbReference>
<dbReference type="AlphaFoldDB" id="W4KLR0"/>
<evidence type="ECO:0000256" key="2">
    <source>
        <dbReference type="ARBA" id="ARBA00022741"/>
    </source>
</evidence>
<gene>
    <name evidence="5" type="ORF">HETIRDRAFT_309155</name>
</gene>
<evidence type="ECO:0000256" key="4">
    <source>
        <dbReference type="SAM" id="Phobius"/>
    </source>
</evidence>
<dbReference type="Pfam" id="PF01121">
    <property type="entry name" value="CoaE"/>
    <property type="match status" value="1"/>
</dbReference>
<dbReference type="NCBIfam" id="TIGR00152">
    <property type="entry name" value="dephospho-CoA kinase"/>
    <property type="match status" value="1"/>
</dbReference>
<keyword evidence="2" id="KW-0547">Nucleotide-binding</keyword>
<evidence type="ECO:0000256" key="1">
    <source>
        <dbReference type="ARBA" id="ARBA00009018"/>
    </source>
</evidence>
<dbReference type="InParanoid" id="W4KLR0"/>
<dbReference type="PANTHER" id="PTHR10695">
    <property type="entry name" value="DEPHOSPHO-COA KINASE-RELATED"/>
    <property type="match status" value="1"/>
</dbReference>
<feature type="transmembrane region" description="Helical" evidence="4">
    <location>
        <begin position="205"/>
        <end position="224"/>
    </location>
</feature>
<keyword evidence="4" id="KW-0812">Transmembrane</keyword>
<dbReference type="HOGENOM" id="CLU_057180_0_0_1"/>
<evidence type="ECO:0000313" key="6">
    <source>
        <dbReference type="Proteomes" id="UP000030671"/>
    </source>
</evidence>
<dbReference type="InterPro" id="IPR027417">
    <property type="entry name" value="P-loop_NTPase"/>
</dbReference>
<evidence type="ECO:0008006" key="7">
    <source>
        <dbReference type="Google" id="ProtNLM"/>
    </source>
</evidence>
<dbReference type="KEGG" id="hir:HETIRDRAFT_309155"/>
<dbReference type="PROSITE" id="PS51219">
    <property type="entry name" value="DPCK"/>
    <property type="match status" value="1"/>
</dbReference>
<dbReference type="STRING" id="747525.W4KLR0"/>
<dbReference type="EMBL" id="KI925455">
    <property type="protein sequence ID" value="ETW86285.1"/>
    <property type="molecule type" value="Genomic_DNA"/>
</dbReference>
<accession>W4KLR0</accession>
<organism evidence="5 6">
    <name type="scientific">Heterobasidion irregulare (strain TC 32-1)</name>
    <dbReference type="NCBI Taxonomy" id="747525"/>
    <lineage>
        <taxon>Eukaryota</taxon>
        <taxon>Fungi</taxon>
        <taxon>Dikarya</taxon>
        <taxon>Basidiomycota</taxon>
        <taxon>Agaricomycotina</taxon>
        <taxon>Agaricomycetes</taxon>
        <taxon>Russulales</taxon>
        <taxon>Bondarzewiaceae</taxon>
        <taxon>Heterobasidion</taxon>
        <taxon>Heterobasidion annosum species complex</taxon>
    </lineage>
</organism>
<dbReference type="Proteomes" id="UP000030671">
    <property type="component" value="Unassembled WGS sequence"/>
</dbReference>
<evidence type="ECO:0000256" key="3">
    <source>
        <dbReference type="ARBA" id="ARBA00022840"/>
    </source>
</evidence>
<name>W4KLR0_HETIT</name>
<feature type="non-terminal residue" evidence="5">
    <location>
        <position position="1"/>
    </location>
</feature>
<reference evidence="5 6" key="1">
    <citation type="journal article" date="2012" name="New Phytol.">
        <title>Insight into trade-off between wood decay and parasitism from the genome of a fungal forest pathogen.</title>
        <authorList>
            <person name="Olson A."/>
            <person name="Aerts A."/>
            <person name="Asiegbu F."/>
            <person name="Belbahri L."/>
            <person name="Bouzid O."/>
            <person name="Broberg A."/>
            <person name="Canback B."/>
            <person name="Coutinho P.M."/>
            <person name="Cullen D."/>
            <person name="Dalman K."/>
            <person name="Deflorio G."/>
            <person name="van Diepen L.T."/>
            <person name="Dunand C."/>
            <person name="Duplessis S."/>
            <person name="Durling M."/>
            <person name="Gonthier P."/>
            <person name="Grimwood J."/>
            <person name="Fossdal C.G."/>
            <person name="Hansson D."/>
            <person name="Henrissat B."/>
            <person name="Hietala A."/>
            <person name="Himmelstrand K."/>
            <person name="Hoffmeister D."/>
            <person name="Hogberg N."/>
            <person name="James T.Y."/>
            <person name="Karlsson M."/>
            <person name="Kohler A."/>
            <person name="Kues U."/>
            <person name="Lee Y.H."/>
            <person name="Lin Y.C."/>
            <person name="Lind M."/>
            <person name="Lindquist E."/>
            <person name="Lombard V."/>
            <person name="Lucas S."/>
            <person name="Lunden K."/>
            <person name="Morin E."/>
            <person name="Murat C."/>
            <person name="Park J."/>
            <person name="Raffaello T."/>
            <person name="Rouze P."/>
            <person name="Salamov A."/>
            <person name="Schmutz J."/>
            <person name="Solheim H."/>
            <person name="Stahlberg J."/>
            <person name="Velez H."/>
            <person name="de Vries R.P."/>
            <person name="Wiebenga A."/>
            <person name="Woodward S."/>
            <person name="Yakovlev I."/>
            <person name="Garbelotto M."/>
            <person name="Martin F."/>
            <person name="Grigoriev I.V."/>
            <person name="Stenlid J."/>
        </authorList>
    </citation>
    <scope>NUCLEOTIDE SEQUENCE [LARGE SCALE GENOMIC DNA]</scope>
    <source>
        <strain evidence="5 6">TC 32-1</strain>
    </source>
</reference>
<protein>
    <recommendedName>
        <fullName evidence="7">CoaE-domain-containing protein</fullName>
    </recommendedName>
</protein>
<dbReference type="SUPFAM" id="SSF52540">
    <property type="entry name" value="P-loop containing nucleoside triphosphate hydrolases"/>
    <property type="match status" value="1"/>
</dbReference>
<proteinExistence type="inferred from homology"/>
<sequence length="237" mass="26167">VVGLTGGIATGKSTVSALLAARAIPVVDADVIAREVVRPGTRVYAQIVAAFGREILQPDGYLDRSKLGALVFADEARRRTLNAIVHPAVRRAMAWQVAKCWLRGERVCVLDVPLLIESGIWLWVGKVVVVYCSTEIQLQRLMQRDGSTREAASARLGAQLPIADKLAYADHVLDNSGGPRELEQQVDGFVRRLQRDVGWAWRVNWLVPPLGLLAGLSVLLWRRVRRARKPGRRRAAS</sequence>
<dbReference type="InterPro" id="IPR001977">
    <property type="entry name" value="Depp_CoAkinase"/>
</dbReference>
<evidence type="ECO:0000313" key="5">
    <source>
        <dbReference type="EMBL" id="ETW86285.1"/>
    </source>
</evidence>
<dbReference type="Gene3D" id="3.40.50.300">
    <property type="entry name" value="P-loop containing nucleotide triphosphate hydrolases"/>
    <property type="match status" value="1"/>
</dbReference>
<dbReference type="CDD" id="cd02022">
    <property type="entry name" value="DPCK"/>
    <property type="match status" value="1"/>
</dbReference>
<dbReference type="GO" id="GO:0005524">
    <property type="term" value="F:ATP binding"/>
    <property type="evidence" value="ECO:0007669"/>
    <property type="project" value="UniProtKB-KW"/>
</dbReference>
<dbReference type="OrthoDB" id="247245at2759"/>
<dbReference type="GO" id="GO:0015937">
    <property type="term" value="P:coenzyme A biosynthetic process"/>
    <property type="evidence" value="ECO:0007669"/>
    <property type="project" value="InterPro"/>
</dbReference>